<accession>A0A0G4HA39</accession>
<reference evidence="1" key="1">
    <citation type="submission" date="2014-11" db="EMBL/GenBank/DDBJ databases">
        <authorList>
            <person name="Otto D Thomas"/>
            <person name="Naeem Raeece"/>
        </authorList>
    </citation>
    <scope>NUCLEOTIDE SEQUENCE</scope>
</reference>
<dbReference type="VEuPathDB" id="CryptoDB:Cvel_5992"/>
<evidence type="ECO:0000313" key="1">
    <source>
        <dbReference type="EMBL" id="CEM40610.1"/>
    </source>
</evidence>
<organism evidence="1">
    <name type="scientific">Chromera velia CCMP2878</name>
    <dbReference type="NCBI Taxonomy" id="1169474"/>
    <lineage>
        <taxon>Eukaryota</taxon>
        <taxon>Sar</taxon>
        <taxon>Alveolata</taxon>
        <taxon>Colpodellida</taxon>
        <taxon>Chromeraceae</taxon>
        <taxon>Chromera</taxon>
    </lineage>
</organism>
<sequence length="130" mass="14628">MGCCQTRDRDLDADEVKIPKGIPRPIVDCLQGEKWIEIDLRAHIIKGVSDEQFKNKEIIARHIAGIIGKMKSGGESVSRMTMHISGIDFKILPGVQSTENEDEETYVIIIREDIRGNEWLVFEPSPAPRG</sequence>
<name>A0A0G4HA39_9ALVE</name>
<dbReference type="AlphaFoldDB" id="A0A0G4HA39"/>
<gene>
    <name evidence="1" type="ORF">Cvel_5992</name>
</gene>
<dbReference type="EMBL" id="CDMZ01002072">
    <property type="protein sequence ID" value="CEM40610.1"/>
    <property type="molecule type" value="Genomic_DNA"/>
</dbReference>
<proteinExistence type="predicted"/>
<protein>
    <submittedName>
        <fullName evidence="1">Uncharacterized protein</fullName>
    </submittedName>
</protein>